<evidence type="ECO:0000313" key="2">
    <source>
        <dbReference type="Proteomes" id="UP000245166"/>
    </source>
</evidence>
<dbReference type="Proteomes" id="UP000245166">
    <property type="component" value="Unassembled WGS sequence"/>
</dbReference>
<comment type="caution">
    <text evidence="1">The sequence shown here is derived from an EMBL/GenBank/DDBJ whole genome shotgun (WGS) entry which is preliminary data.</text>
</comment>
<protein>
    <submittedName>
        <fullName evidence="1">Uncharacterized protein</fullName>
    </submittedName>
</protein>
<gene>
    <name evidence="1" type="ORF">C8046_16735</name>
</gene>
<sequence length="91" mass="9769">MEDLKSLAGGARDASLLSRETTEALGLYQRALDLDSNKMGSSVHDKLQPVHPEGLPSLGTRAAIFDVVRIVAVENDIARLVIRTTDRPGAT</sequence>
<dbReference type="AlphaFoldDB" id="A0A2U1ZYH6"/>
<accession>A0A2U1ZYH6</accession>
<reference evidence="1 2" key="1">
    <citation type="submission" date="2018-03" db="EMBL/GenBank/DDBJ databases">
        <title>Genome assembly of novel Miniimonas species PCH200.</title>
        <authorList>
            <person name="Thakur V."/>
            <person name="Kumar V."/>
            <person name="Singh D."/>
        </authorList>
    </citation>
    <scope>NUCLEOTIDE SEQUENCE [LARGE SCALE GENOMIC DNA]</scope>
    <source>
        <strain evidence="1 2">PCH200</strain>
    </source>
</reference>
<name>A0A2U1ZYH6_9MICO</name>
<keyword evidence="2" id="KW-1185">Reference proteome</keyword>
<proteinExistence type="predicted"/>
<dbReference type="EMBL" id="PYHR01000002">
    <property type="protein sequence ID" value="PWD52045.1"/>
    <property type="molecule type" value="Genomic_DNA"/>
</dbReference>
<organism evidence="1 2">
    <name type="scientific">Serinibacter arcticus</name>
    <dbReference type="NCBI Taxonomy" id="1655435"/>
    <lineage>
        <taxon>Bacteria</taxon>
        <taxon>Bacillati</taxon>
        <taxon>Actinomycetota</taxon>
        <taxon>Actinomycetes</taxon>
        <taxon>Micrococcales</taxon>
        <taxon>Beutenbergiaceae</taxon>
        <taxon>Serinibacter</taxon>
    </lineage>
</organism>
<evidence type="ECO:0000313" key="1">
    <source>
        <dbReference type="EMBL" id="PWD52045.1"/>
    </source>
</evidence>
<dbReference type="RefSeq" id="WP_109230428.1">
    <property type="nucleotide sequence ID" value="NZ_PYHR01000002.1"/>
</dbReference>